<dbReference type="STRING" id="62708.A0A420J0X4"/>
<keyword evidence="2" id="KW-1185">Reference proteome</keyword>
<reference evidence="1 2" key="1">
    <citation type="journal article" date="2018" name="BMC Genomics">
        <title>Comparative genome analyses reveal sequence features reflecting distinct modes of host-adaptation between dicot and monocot powdery mildew.</title>
        <authorList>
            <person name="Wu Y."/>
            <person name="Ma X."/>
            <person name="Pan Z."/>
            <person name="Kale S.D."/>
            <person name="Song Y."/>
            <person name="King H."/>
            <person name="Zhang Q."/>
            <person name="Presley C."/>
            <person name="Deng X."/>
            <person name="Wei C.I."/>
            <person name="Xiao S."/>
        </authorList>
    </citation>
    <scope>NUCLEOTIDE SEQUENCE [LARGE SCALE GENOMIC DNA]</scope>
    <source>
        <strain evidence="1">UMSG3</strain>
    </source>
</reference>
<organism evidence="1 2">
    <name type="scientific">Golovinomyces cichoracearum</name>
    <dbReference type="NCBI Taxonomy" id="62708"/>
    <lineage>
        <taxon>Eukaryota</taxon>
        <taxon>Fungi</taxon>
        <taxon>Dikarya</taxon>
        <taxon>Ascomycota</taxon>
        <taxon>Pezizomycotina</taxon>
        <taxon>Leotiomycetes</taxon>
        <taxon>Erysiphales</taxon>
        <taxon>Erysiphaceae</taxon>
        <taxon>Golovinomyces</taxon>
    </lineage>
</organism>
<dbReference type="Gene3D" id="3.40.50.11960">
    <property type="match status" value="1"/>
</dbReference>
<proteinExistence type="predicted"/>
<evidence type="ECO:0000313" key="1">
    <source>
        <dbReference type="EMBL" id="RKF80436.1"/>
    </source>
</evidence>
<dbReference type="GO" id="GO:0030674">
    <property type="term" value="F:protein-macromolecule adaptor activity"/>
    <property type="evidence" value="ECO:0007669"/>
    <property type="project" value="TreeGrafter"/>
</dbReference>
<dbReference type="PANTHER" id="PTHR28043">
    <property type="entry name" value="INCREASED RECOMBINATION CENTERS PROTEIN 6"/>
    <property type="match status" value="1"/>
</dbReference>
<protein>
    <submittedName>
        <fullName evidence="1">Uncharacterized protein C19A8.11c</fullName>
    </submittedName>
</protein>
<dbReference type="AlphaFoldDB" id="A0A420J0X4"/>
<sequence length="290" mass="32743">MKVTNPRRVLAVGQPGSGLLDLIKDLTGSIPLPLSDGEIAGTTHYWAIETNYYSATIPIWLDEMASPLAWSKEFLAPEAREVLQSIGAIIFCFKKPMVQTDLDEIKICLNCMGKVVKDGCGLMWDGVCFSVAMPQTLTPSLDISLDNWEDMCQEFGFEFIDLGMKGRNQFSELTGLDRLKEALEANDWESNYQLEGDLDLDEFEEYGDEMTASGFQVETAEIGKEMQEMLKEIREDQENIETPVHHENEVEKLQDMIIKMQAVRDMSAGLPENERKRIAAKTVKEVMEIL</sequence>
<dbReference type="InterPro" id="IPR034627">
    <property type="entry name" value="Irc6"/>
</dbReference>
<dbReference type="Proteomes" id="UP000283383">
    <property type="component" value="Unassembled WGS sequence"/>
</dbReference>
<dbReference type="EMBL" id="MCBQ01004566">
    <property type="protein sequence ID" value="RKF80436.1"/>
    <property type="molecule type" value="Genomic_DNA"/>
</dbReference>
<dbReference type="PANTHER" id="PTHR28043:SF1">
    <property type="entry name" value="INCREASED RECOMBINATION CENTERS PROTEIN 6"/>
    <property type="match status" value="1"/>
</dbReference>
<comment type="caution">
    <text evidence="1">The sequence shown here is derived from an EMBL/GenBank/DDBJ whole genome shotgun (WGS) entry which is preliminary data.</text>
</comment>
<dbReference type="Pfam" id="PF10199">
    <property type="entry name" value="Adaptin_binding"/>
    <property type="match status" value="1"/>
</dbReference>
<name>A0A420J0X4_9PEZI</name>
<accession>A0A420J0X4</accession>
<gene>
    <name evidence="1" type="ORF">GcM3_045009</name>
</gene>
<dbReference type="GO" id="GO:0016192">
    <property type="term" value="P:vesicle-mediated transport"/>
    <property type="evidence" value="ECO:0007669"/>
    <property type="project" value="InterPro"/>
</dbReference>
<evidence type="ECO:0000313" key="2">
    <source>
        <dbReference type="Proteomes" id="UP000283383"/>
    </source>
</evidence>